<gene>
    <name evidence="5" type="ORF">C5O00_14030</name>
</gene>
<dbReference type="EMBL" id="CP027062">
    <property type="protein sequence ID" value="AVI52214.1"/>
    <property type="molecule type" value="Genomic_DNA"/>
</dbReference>
<dbReference type="InterPro" id="IPR001604">
    <property type="entry name" value="Endo_G_ENPP1-like_dom"/>
</dbReference>
<dbReference type="SMART" id="SM00477">
    <property type="entry name" value="NUC"/>
    <property type="match status" value="1"/>
</dbReference>
<evidence type="ECO:0008006" key="7">
    <source>
        <dbReference type="Google" id="ProtNLM"/>
    </source>
</evidence>
<dbReference type="InterPro" id="IPR044929">
    <property type="entry name" value="DNA/RNA_non-sp_Endonuclease_sf"/>
</dbReference>
<dbReference type="GO" id="GO:0046872">
    <property type="term" value="F:metal ion binding"/>
    <property type="evidence" value="ECO:0007669"/>
    <property type="project" value="UniProtKB-KW"/>
</dbReference>
<dbReference type="GO" id="GO:0004519">
    <property type="term" value="F:endonuclease activity"/>
    <property type="evidence" value="ECO:0007669"/>
    <property type="project" value="TreeGrafter"/>
</dbReference>
<dbReference type="InterPro" id="IPR040255">
    <property type="entry name" value="Non-specific_endonuclease"/>
</dbReference>
<feature type="domain" description="ENPP1-3/EXOG-like endonuclease/phosphodiesterase" evidence="3">
    <location>
        <begin position="40"/>
        <end position="278"/>
    </location>
</feature>
<evidence type="ECO:0000256" key="2">
    <source>
        <dbReference type="PIRSR" id="PIRSR640255-2"/>
    </source>
</evidence>
<feature type="active site" description="Proton acceptor" evidence="1">
    <location>
        <position position="110"/>
    </location>
</feature>
<evidence type="ECO:0000256" key="1">
    <source>
        <dbReference type="PIRSR" id="PIRSR640255-1"/>
    </source>
</evidence>
<dbReference type="Proteomes" id="UP000238442">
    <property type="component" value="Chromosome"/>
</dbReference>
<dbReference type="OrthoDB" id="9770276at2"/>
<proteinExistence type="predicted"/>
<evidence type="ECO:0000313" key="6">
    <source>
        <dbReference type="Proteomes" id="UP000238442"/>
    </source>
</evidence>
<dbReference type="GO" id="GO:0003676">
    <property type="term" value="F:nucleic acid binding"/>
    <property type="evidence" value="ECO:0007669"/>
    <property type="project" value="InterPro"/>
</dbReference>
<reference evidence="5 6" key="1">
    <citation type="submission" date="2018-02" db="EMBL/GenBank/DDBJ databases">
        <title>Genomic analysis of the strain RR4-38 isolated from a seawater recirculating aquaculture system.</title>
        <authorList>
            <person name="Kim Y.-S."/>
            <person name="Jang Y.H."/>
            <person name="Kim K.-H."/>
        </authorList>
    </citation>
    <scope>NUCLEOTIDE SEQUENCE [LARGE SCALE GENOMIC DNA]</scope>
    <source>
        <strain evidence="5 6">RR4-38</strain>
    </source>
</reference>
<dbReference type="KEGG" id="aue:C5O00_14030"/>
<evidence type="ECO:0000259" key="3">
    <source>
        <dbReference type="SMART" id="SM00477"/>
    </source>
</evidence>
<dbReference type="InterPro" id="IPR020821">
    <property type="entry name" value="ENPP1-3/EXOG-like_nuc-like"/>
</dbReference>
<dbReference type="InterPro" id="IPR044925">
    <property type="entry name" value="His-Me_finger_sf"/>
</dbReference>
<evidence type="ECO:0000313" key="5">
    <source>
        <dbReference type="EMBL" id="AVI52214.1"/>
    </source>
</evidence>
<dbReference type="SMART" id="SM00892">
    <property type="entry name" value="Endonuclease_NS"/>
    <property type="match status" value="1"/>
</dbReference>
<dbReference type="Gene3D" id="3.40.570.10">
    <property type="entry name" value="Extracellular Endonuclease, subunit A"/>
    <property type="match status" value="1"/>
</dbReference>
<dbReference type="PANTHER" id="PTHR13966">
    <property type="entry name" value="ENDONUCLEASE RELATED"/>
    <property type="match status" value="1"/>
</dbReference>
<keyword evidence="6" id="KW-1185">Reference proteome</keyword>
<dbReference type="AlphaFoldDB" id="A0A2S0I057"/>
<name>A0A2S0I057_9FLAO</name>
<organism evidence="5 6">
    <name type="scientific">Pukyongia salina</name>
    <dbReference type="NCBI Taxonomy" id="2094025"/>
    <lineage>
        <taxon>Bacteria</taxon>
        <taxon>Pseudomonadati</taxon>
        <taxon>Bacteroidota</taxon>
        <taxon>Flavobacteriia</taxon>
        <taxon>Flavobacteriales</taxon>
        <taxon>Flavobacteriaceae</taxon>
        <taxon>Pukyongia</taxon>
    </lineage>
</organism>
<dbReference type="SUPFAM" id="SSF54060">
    <property type="entry name" value="His-Me finger endonucleases"/>
    <property type="match status" value="1"/>
</dbReference>
<dbReference type="Pfam" id="PF01223">
    <property type="entry name" value="Endonuclease_NS"/>
    <property type="match status" value="1"/>
</dbReference>
<feature type="binding site" evidence="2">
    <location>
        <position position="147"/>
    </location>
    <ligand>
        <name>Mg(2+)</name>
        <dbReference type="ChEBI" id="CHEBI:18420"/>
        <note>catalytic</note>
    </ligand>
</feature>
<evidence type="ECO:0000259" key="4">
    <source>
        <dbReference type="SMART" id="SM00892"/>
    </source>
</evidence>
<keyword evidence="2" id="KW-0479">Metal-binding</keyword>
<protein>
    <recommendedName>
        <fullName evidence="7">DNA/RNA non-specific endonuclease</fullName>
    </recommendedName>
</protein>
<dbReference type="PANTHER" id="PTHR13966:SF5">
    <property type="entry name" value="ENDONUCLEASE G, MITOCHONDRIAL"/>
    <property type="match status" value="1"/>
</dbReference>
<feature type="domain" description="DNA/RNA non-specific endonuclease/pyrophosphatase/phosphodiesterase" evidence="4">
    <location>
        <begin position="39"/>
        <end position="257"/>
    </location>
</feature>
<accession>A0A2S0I057</accession>
<dbReference type="GO" id="GO:0016787">
    <property type="term" value="F:hydrolase activity"/>
    <property type="evidence" value="ECO:0007669"/>
    <property type="project" value="InterPro"/>
</dbReference>
<sequence length="310" mass="35644">MSYVTHFLEVAEVAPPSISKREQDGFCEAGLQLEDFFLDYTNYSLLHNPLRFFPYYTAANIDGNLFKKITRKELFGGGGDAWKKDKRIPGEFQLGSELYSAKKSDFDKGHLTKREDVQWGDTDEKARDAAESTFYFTNAMPQVDRLNRGIWRKIEDYILHQEVVEGQRKIILFTGPVFQDHDPEFVTEVKGSTIQLPYLFWKVVYYLKDDVLHRTAFLTSQLGLLKKRRIVKPTVRGGPEVVQKDAFLNFKDAETYQVSVGLIEKLGELVFAPAEEAYTDERPERLILKDVNVRSDGEIELAPNSINIKL</sequence>
<dbReference type="RefSeq" id="WP_105217453.1">
    <property type="nucleotide sequence ID" value="NZ_CP027062.1"/>
</dbReference>